<keyword evidence="3" id="KW-1185">Reference proteome</keyword>
<evidence type="ECO:0000256" key="1">
    <source>
        <dbReference type="SAM" id="Coils"/>
    </source>
</evidence>
<feature type="coiled-coil region" evidence="1">
    <location>
        <begin position="261"/>
        <end position="291"/>
    </location>
</feature>
<evidence type="ECO:0000313" key="2">
    <source>
        <dbReference type="EMBL" id="KAG6759842.1"/>
    </source>
</evidence>
<accession>A0A8X7Z2M8</accession>
<reference evidence="2" key="1">
    <citation type="journal article" date="2020" name="bioRxiv">
        <title>Hybrid origin of Populus tomentosa Carr. identified through genome sequencing and phylogenomic analysis.</title>
        <authorList>
            <person name="An X."/>
            <person name="Gao K."/>
            <person name="Chen Z."/>
            <person name="Li J."/>
            <person name="Yang X."/>
            <person name="Yang X."/>
            <person name="Zhou J."/>
            <person name="Guo T."/>
            <person name="Zhao T."/>
            <person name="Huang S."/>
            <person name="Miao D."/>
            <person name="Khan W.U."/>
            <person name="Rao P."/>
            <person name="Ye M."/>
            <person name="Lei B."/>
            <person name="Liao W."/>
            <person name="Wang J."/>
            <person name="Ji L."/>
            <person name="Li Y."/>
            <person name="Guo B."/>
            <person name="Mustafa N.S."/>
            <person name="Li S."/>
            <person name="Yun Q."/>
            <person name="Keller S.R."/>
            <person name="Mao J."/>
            <person name="Zhang R."/>
            <person name="Strauss S.H."/>
        </authorList>
    </citation>
    <scope>NUCLEOTIDE SEQUENCE</scope>
    <source>
        <strain evidence="2">GM15</strain>
        <tissue evidence="2">Leaf</tissue>
    </source>
</reference>
<dbReference type="OrthoDB" id="3268246at2759"/>
<dbReference type="EMBL" id="JAAWWB010000019">
    <property type="protein sequence ID" value="KAG6759842.1"/>
    <property type="molecule type" value="Genomic_DNA"/>
</dbReference>
<dbReference type="GO" id="GO:0006611">
    <property type="term" value="P:protein export from nucleus"/>
    <property type="evidence" value="ECO:0007669"/>
    <property type="project" value="TreeGrafter"/>
</dbReference>
<dbReference type="PANTHER" id="PTHR10997">
    <property type="entry name" value="IMPORTIN-7, 8, 11"/>
    <property type="match status" value="1"/>
</dbReference>
<evidence type="ECO:0008006" key="4">
    <source>
        <dbReference type="Google" id="ProtNLM"/>
    </source>
</evidence>
<keyword evidence="1" id="KW-0175">Coiled coil</keyword>
<organism evidence="2 3">
    <name type="scientific">Populus tomentosa</name>
    <name type="common">Chinese white poplar</name>
    <dbReference type="NCBI Taxonomy" id="118781"/>
    <lineage>
        <taxon>Eukaryota</taxon>
        <taxon>Viridiplantae</taxon>
        <taxon>Streptophyta</taxon>
        <taxon>Embryophyta</taxon>
        <taxon>Tracheophyta</taxon>
        <taxon>Spermatophyta</taxon>
        <taxon>Magnoliopsida</taxon>
        <taxon>eudicotyledons</taxon>
        <taxon>Gunneridae</taxon>
        <taxon>Pentapetalae</taxon>
        <taxon>rosids</taxon>
        <taxon>fabids</taxon>
        <taxon>Malpighiales</taxon>
        <taxon>Salicaceae</taxon>
        <taxon>Saliceae</taxon>
        <taxon>Populus</taxon>
    </lineage>
</organism>
<dbReference type="GO" id="GO:0005635">
    <property type="term" value="C:nuclear envelope"/>
    <property type="evidence" value="ECO:0007669"/>
    <property type="project" value="TreeGrafter"/>
</dbReference>
<evidence type="ECO:0000313" key="3">
    <source>
        <dbReference type="Proteomes" id="UP000886885"/>
    </source>
</evidence>
<comment type="caution">
    <text evidence="2">The sequence shown here is derived from an EMBL/GenBank/DDBJ whole genome shotgun (WGS) entry which is preliminary data.</text>
</comment>
<dbReference type="GO" id="GO:0005049">
    <property type="term" value="F:nuclear export signal receptor activity"/>
    <property type="evidence" value="ECO:0007669"/>
    <property type="project" value="TreeGrafter"/>
</dbReference>
<dbReference type="Proteomes" id="UP000886885">
    <property type="component" value="Chromosome 10A"/>
</dbReference>
<name>A0A8X7Z2M8_POPTO</name>
<sequence>MSIYSYLKFYKDQDVEVRPTPICLDDSSTLLRSVMLSVTGRNAIQQLKLSELLLVWADLIADWHAWEELEDLSVFDCIKEVVTLHSKYGLENFIVRQMPSPPAPPVPQQSIIEGIGAFVSEAISQYPSATWRASSCVHMLLNVPSYSFETENVKQSLVTAFSQAAFSRFREIQSKPCSLWKPLLLVISSCYLCYPDTVESILERDSEGGFMIWVSAVALVGTGSFEPGLSTKSEIKLTAMTLAKVIERLLGQQNSGVGLSIDCFKSLLEALDSEEDELEETEEEFLERYAKAASALENGMVVEEGDVEDQEHEIELGKSDYTLFCRKCNYSEDILVTGQLEAIESVITTQDCDVGTIVCCFLWWVAGSLDEADEEKVVLSLIERFHHVLIQGHGIPPQIISNFLDAFPKFSCFFQQ</sequence>
<dbReference type="AlphaFoldDB" id="A0A8X7Z2M8"/>
<gene>
    <name evidence="2" type="ORF">POTOM_036335</name>
</gene>
<dbReference type="GO" id="GO:0006606">
    <property type="term" value="P:protein import into nucleus"/>
    <property type="evidence" value="ECO:0007669"/>
    <property type="project" value="TreeGrafter"/>
</dbReference>
<dbReference type="GO" id="GO:0005829">
    <property type="term" value="C:cytosol"/>
    <property type="evidence" value="ECO:0007669"/>
    <property type="project" value="TreeGrafter"/>
</dbReference>
<proteinExistence type="predicted"/>
<protein>
    <recommendedName>
        <fullName evidence="4">ARM repeat superfamily protein</fullName>
    </recommendedName>
</protein>
<dbReference type="PANTHER" id="PTHR10997:SF29">
    <property type="entry name" value="ARM REPEAT SUPERFAMILY PROTEIN"/>
    <property type="match status" value="1"/>
</dbReference>